<protein>
    <submittedName>
        <fullName evidence="1">Uncharacterized protein</fullName>
    </submittedName>
</protein>
<dbReference type="Proteomes" id="UP000183376">
    <property type="component" value="Chromosome I"/>
</dbReference>
<dbReference type="OrthoDB" id="5193874at2"/>
<evidence type="ECO:0000313" key="2">
    <source>
        <dbReference type="Proteomes" id="UP000183376"/>
    </source>
</evidence>
<dbReference type="AlphaFoldDB" id="A0A1G9YN37"/>
<accession>A0A1G9YN37</accession>
<organism evidence="1 2">
    <name type="scientific">Allokutzneria albata</name>
    <name type="common">Kibdelosporangium albatum</name>
    <dbReference type="NCBI Taxonomy" id="211114"/>
    <lineage>
        <taxon>Bacteria</taxon>
        <taxon>Bacillati</taxon>
        <taxon>Actinomycetota</taxon>
        <taxon>Actinomycetes</taxon>
        <taxon>Pseudonocardiales</taxon>
        <taxon>Pseudonocardiaceae</taxon>
        <taxon>Allokutzneria</taxon>
    </lineage>
</organism>
<keyword evidence="2" id="KW-1185">Reference proteome</keyword>
<dbReference type="RefSeq" id="WP_156050540.1">
    <property type="nucleotide sequence ID" value="NZ_JOEF01000002.1"/>
</dbReference>
<dbReference type="EMBL" id="LT629701">
    <property type="protein sequence ID" value="SDN10578.1"/>
    <property type="molecule type" value="Genomic_DNA"/>
</dbReference>
<gene>
    <name evidence="1" type="ORF">SAMN04489726_4941</name>
</gene>
<name>A0A1G9YN37_ALLAB</name>
<proteinExistence type="predicted"/>
<sequence>MKARRYLDCCSAPALERLRVLDQSTHDLEAVMRCTACGSYWFYRFLEHVNWAGGDDDLNSWFAPLSEAEGTNLLEAADRGSMDLSFLSTRASWVDDNDGVRRVPGVPGYRR</sequence>
<evidence type="ECO:0000313" key="1">
    <source>
        <dbReference type="EMBL" id="SDN10578.1"/>
    </source>
</evidence>
<reference evidence="1 2" key="1">
    <citation type="submission" date="2016-10" db="EMBL/GenBank/DDBJ databases">
        <authorList>
            <person name="de Groot N.N."/>
        </authorList>
    </citation>
    <scope>NUCLEOTIDE SEQUENCE [LARGE SCALE GENOMIC DNA]</scope>
    <source>
        <strain evidence="1 2">DSM 44149</strain>
    </source>
</reference>